<dbReference type="OrthoDB" id="4863847at2759"/>
<reference evidence="1 2" key="1">
    <citation type="journal article" date="2011" name="Proc. Natl. Acad. Sci. U.S.A.">
        <title>Evolutionary erosion of yeast sex chromosomes by mating-type switching accidents.</title>
        <authorList>
            <person name="Gordon J.L."/>
            <person name="Armisen D."/>
            <person name="Proux-Wera E."/>
            <person name="Oheigeartaigh S.S."/>
            <person name="Byrne K.P."/>
            <person name="Wolfe K.H."/>
        </authorList>
    </citation>
    <scope>NUCLEOTIDE SEQUENCE [LARGE SCALE GENOMIC DNA]</scope>
    <source>
        <strain evidence="2">ATCC 22294 / BCRC 22015 / CBS 2517 / CECT 1963 / NBRC 1671 / NRRL Y-8276</strain>
    </source>
</reference>
<keyword evidence="2" id="KW-1185">Reference proteome</keyword>
<accession>H2ARR0</accession>
<evidence type="ECO:0000313" key="2">
    <source>
        <dbReference type="Proteomes" id="UP000005220"/>
    </source>
</evidence>
<proteinExistence type="predicted"/>
<dbReference type="GeneID" id="13884979"/>
<sequence>MLAVRAQYHVEDQYWSTVGELLAGEIDLPSLVDNPAVTSQTSITELETALQRRATGHDGAYYEVFPSDYNNCGSPDLVTTYTDVCEGSNSAFKAYQARNTNDKAMVFITWPHHRCEKGDYERHAILLHEMIACTKRTTYSWYGSLQDDVCYLDPSGSECVEAYVDTWSPSAMANADYVGPYWAVWGSNLS</sequence>
<protein>
    <submittedName>
        <fullName evidence="1">Uncharacterized protein</fullName>
    </submittedName>
</protein>
<dbReference type="AlphaFoldDB" id="H2ARR0"/>
<dbReference type="Proteomes" id="UP000005220">
    <property type="component" value="Chromosome 3"/>
</dbReference>
<dbReference type="HOGENOM" id="CLU_1428207_0_0_1"/>
<dbReference type="InParanoid" id="H2ARR0"/>
<dbReference type="KEGG" id="kaf:KAFR_0C00650"/>
<gene>
    <name evidence="1" type="primary">KAFR0C00650</name>
    <name evidence="1" type="ORF">KAFR_0C00650</name>
</gene>
<dbReference type="EMBL" id="HE650823">
    <property type="protein sequence ID" value="CCF57060.1"/>
    <property type="molecule type" value="Genomic_DNA"/>
</dbReference>
<name>H2ARR0_KAZAF</name>
<evidence type="ECO:0000313" key="1">
    <source>
        <dbReference type="EMBL" id="CCF57060.1"/>
    </source>
</evidence>
<dbReference type="RefSeq" id="XP_003956195.1">
    <property type="nucleotide sequence ID" value="XM_003956146.1"/>
</dbReference>
<organism evidence="1 2">
    <name type="scientific">Kazachstania africana (strain ATCC 22294 / BCRC 22015 / CBS 2517 / CECT 1963 / NBRC 1671 / NRRL Y-8276)</name>
    <name type="common">Yeast</name>
    <name type="synonym">Kluyveromyces africanus</name>
    <dbReference type="NCBI Taxonomy" id="1071382"/>
    <lineage>
        <taxon>Eukaryota</taxon>
        <taxon>Fungi</taxon>
        <taxon>Dikarya</taxon>
        <taxon>Ascomycota</taxon>
        <taxon>Saccharomycotina</taxon>
        <taxon>Saccharomycetes</taxon>
        <taxon>Saccharomycetales</taxon>
        <taxon>Saccharomycetaceae</taxon>
        <taxon>Kazachstania</taxon>
    </lineage>
</organism>